<dbReference type="Gene3D" id="3.30.360.10">
    <property type="entry name" value="Dihydrodipicolinate Reductase, domain 2"/>
    <property type="match status" value="1"/>
</dbReference>
<dbReference type="InterPro" id="IPR050984">
    <property type="entry name" value="Gfo/Idh/MocA_domain"/>
</dbReference>
<organism evidence="9 10">
    <name type="scientific">Penicillium brevicompactum</name>
    <dbReference type="NCBI Taxonomy" id="5074"/>
    <lineage>
        <taxon>Eukaryota</taxon>
        <taxon>Fungi</taxon>
        <taxon>Dikarya</taxon>
        <taxon>Ascomycota</taxon>
        <taxon>Pezizomycotina</taxon>
        <taxon>Eurotiomycetes</taxon>
        <taxon>Eurotiomycetidae</taxon>
        <taxon>Eurotiales</taxon>
        <taxon>Aspergillaceae</taxon>
        <taxon>Penicillium</taxon>
    </lineage>
</organism>
<dbReference type="InterPro" id="IPR000683">
    <property type="entry name" value="Gfo/Idh/MocA-like_OxRdtase_N"/>
</dbReference>
<evidence type="ECO:0000256" key="5">
    <source>
        <dbReference type="ARBA" id="ARBA00049233"/>
    </source>
</evidence>
<feature type="signal peptide" evidence="6">
    <location>
        <begin position="1"/>
        <end position="24"/>
    </location>
</feature>
<dbReference type="SUPFAM" id="SSF55347">
    <property type="entry name" value="Glyceraldehyde-3-phosphate dehydrogenase-like, C-terminal domain"/>
    <property type="match status" value="1"/>
</dbReference>
<dbReference type="GO" id="GO:0000166">
    <property type="term" value="F:nucleotide binding"/>
    <property type="evidence" value="ECO:0007669"/>
    <property type="project" value="InterPro"/>
</dbReference>
<evidence type="ECO:0000256" key="1">
    <source>
        <dbReference type="ARBA" id="ARBA00010928"/>
    </source>
</evidence>
<evidence type="ECO:0000256" key="2">
    <source>
        <dbReference type="ARBA" id="ARBA00023002"/>
    </source>
</evidence>
<feature type="domain" description="GFO/IDH/MocA-like oxidoreductase" evidence="8">
    <location>
        <begin position="151"/>
        <end position="270"/>
    </location>
</feature>
<dbReference type="InterPro" id="IPR055170">
    <property type="entry name" value="GFO_IDH_MocA-like_dom"/>
</dbReference>
<gene>
    <name evidence="9" type="ORF">N7452_001580</name>
</gene>
<dbReference type="GO" id="GO:0047837">
    <property type="term" value="F:D-xylose 1-dehydrogenase (NADP+) activity"/>
    <property type="evidence" value="ECO:0007669"/>
    <property type="project" value="UniProtKB-EC"/>
</dbReference>
<evidence type="ECO:0000256" key="4">
    <source>
        <dbReference type="ARBA" id="ARBA00042988"/>
    </source>
</evidence>
<dbReference type="EC" id="1.1.1.179" evidence="3"/>
<dbReference type="Proteomes" id="UP001147695">
    <property type="component" value="Unassembled WGS sequence"/>
</dbReference>
<evidence type="ECO:0000256" key="6">
    <source>
        <dbReference type="SAM" id="SignalP"/>
    </source>
</evidence>
<dbReference type="SUPFAM" id="SSF51735">
    <property type="entry name" value="NAD(P)-binding Rossmann-fold domains"/>
    <property type="match status" value="1"/>
</dbReference>
<comment type="similarity">
    <text evidence="1">Belongs to the Gfo/Idh/MocA family.</text>
</comment>
<feature type="domain" description="Gfo/Idh/MocA-like oxidoreductase N-terminal" evidence="7">
    <location>
        <begin position="7"/>
        <end position="131"/>
    </location>
</feature>
<dbReference type="AlphaFoldDB" id="A0A9W9R2R7"/>
<accession>A0A9W9R2R7</accession>
<keyword evidence="2" id="KW-0560">Oxidoreductase</keyword>
<dbReference type="InterPro" id="IPR036291">
    <property type="entry name" value="NAD(P)-bd_dom_sf"/>
</dbReference>
<dbReference type="Pfam" id="PF22725">
    <property type="entry name" value="GFO_IDH_MocA_C3"/>
    <property type="match status" value="1"/>
</dbReference>
<evidence type="ECO:0000256" key="3">
    <source>
        <dbReference type="ARBA" id="ARBA00038984"/>
    </source>
</evidence>
<evidence type="ECO:0000259" key="8">
    <source>
        <dbReference type="Pfam" id="PF22725"/>
    </source>
</evidence>
<proteinExistence type="inferred from homology"/>
<name>A0A9W9R2R7_PENBR</name>
<protein>
    <recommendedName>
        <fullName evidence="3">D-xylose 1-dehydrogenase (NADP(+), D-xylono-1,5-lactone-forming)</fullName>
        <ecNumber evidence="3">1.1.1.179</ecNumber>
    </recommendedName>
    <alternativeName>
        <fullName evidence="4">D-xylose-NADP dehydrogenase</fullName>
    </alternativeName>
</protein>
<reference evidence="9" key="2">
    <citation type="journal article" date="2023" name="IMA Fungus">
        <title>Comparative genomic study of the Penicillium genus elucidates a diverse pangenome and 15 lateral gene transfer events.</title>
        <authorList>
            <person name="Petersen C."/>
            <person name="Sorensen T."/>
            <person name="Nielsen M.R."/>
            <person name="Sondergaard T.E."/>
            <person name="Sorensen J.L."/>
            <person name="Fitzpatrick D.A."/>
            <person name="Frisvad J.C."/>
            <person name="Nielsen K.L."/>
        </authorList>
    </citation>
    <scope>NUCLEOTIDE SEQUENCE</scope>
    <source>
        <strain evidence="9">IBT 35673</strain>
    </source>
</reference>
<evidence type="ECO:0000259" key="7">
    <source>
        <dbReference type="Pfam" id="PF01408"/>
    </source>
</evidence>
<evidence type="ECO:0000313" key="9">
    <source>
        <dbReference type="EMBL" id="KAJ5352606.1"/>
    </source>
</evidence>
<comment type="catalytic activity">
    <reaction evidence="5">
        <text>D-xylose + NADP(+) = D-xylono-1,5-lactone + NADPH + H(+)</text>
        <dbReference type="Rhea" id="RHEA:22000"/>
        <dbReference type="ChEBI" id="CHEBI:15378"/>
        <dbReference type="ChEBI" id="CHEBI:15867"/>
        <dbReference type="ChEBI" id="CHEBI:53455"/>
        <dbReference type="ChEBI" id="CHEBI:57783"/>
        <dbReference type="ChEBI" id="CHEBI:58349"/>
        <dbReference type="EC" id="1.1.1.179"/>
    </reaction>
</comment>
<reference evidence="9" key="1">
    <citation type="submission" date="2022-12" db="EMBL/GenBank/DDBJ databases">
        <authorList>
            <person name="Petersen C."/>
        </authorList>
    </citation>
    <scope>NUCLEOTIDE SEQUENCE</scope>
    <source>
        <strain evidence="9">IBT 35673</strain>
    </source>
</reference>
<feature type="chain" id="PRO_5040981703" description="D-xylose 1-dehydrogenase (NADP(+), D-xylono-1,5-lactone-forming)" evidence="6">
    <location>
        <begin position="25"/>
        <end position="362"/>
    </location>
</feature>
<dbReference type="Gene3D" id="3.40.50.720">
    <property type="entry name" value="NAD(P)-binding Rossmann-like Domain"/>
    <property type="match status" value="1"/>
</dbReference>
<dbReference type="PANTHER" id="PTHR22604">
    <property type="entry name" value="OXIDOREDUCTASES"/>
    <property type="match status" value="1"/>
</dbReference>
<dbReference type="PANTHER" id="PTHR22604:SF105">
    <property type="entry name" value="TRANS-1,2-DIHYDROBENZENE-1,2-DIOL DEHYDROGENASE"/>
    <property type="match status" value="1"/>
</dbReference>
<comment type="caution">
    <text evidence="9">The sequence shown here is derived from an EMBL/GenBank/DDBJ whole genome shotgun (WGS) entry which is preliminary data.</text>
</comment>
<evidence type="ECO:0000313" key="10">
    <source>
        <dbReference type="Proteomes" id="UP001147695"/>
    </source>
</evidence>
<dbReference type="EMBL" id="JAPZBQ010000001">
    <property type="protein sequence ID" value="KAJ5352606.1"/>
    <property type="molecule type" value="Genomic_DNA"/>
</dbReference>
<keyword evidence="6" id="KW-0732">Signal</keyword>
<sequence length="362" mass="39843">MPEPPIFRWGIVATGLISSWFVADLVVQRDDAKVKHIIQAIGSSNPQKGHDFALKHCPNATPAIYASYAELYSDPNVDCVYIGTPHSFHRQNCLDAIAAGKNVLCEKPFAINAREAKEVFEAAKEKGVFVAEAMWLRHRPIITDLRNMLFTQQEIGEIAFLSSQYNLPVDIASLPATSRYKDVELGAGSLLDVGIYPLTWALLGLESPETQHQNLPTVLASQTHLSQVEATSNAILHYASNGRHAAISSSFMAAPASNVVCQIHGSKGYIDVTGDDASHPSAFTVYLRASQGKFEAQKYEFSCTGQGFIYEADDTALDVLAHRKESTTMPWAETLRVMKLMDEIRRQGGTCYPQDHETNLSL</sequence>
<dbReference type="Pfam" id="PF01408">
    <property type="entry name" value="GFO_IDH_MocA"/>
    <property type="match status" value="1"/>
</dbReference>